<evidence type="ECO:0000313" key="2">
    <source>
        <dbReference type="Proteomes" id="UP000595448"/>
    </source>
</evidence>
<accession>A0ABX7BQH7</accession>
<dbReference type="Proteomes" id="UP000595448">
    <property type="component" value="Chromosome"/>
</dbReference>
<protein>
    <submittedName>
        <fullName evidence="1">Uncharacterized protein</fullName>
    </submittedName>
</protein>
<name>A0ABX7BQH7_9CAUL</name>
<keyword evidence="2" id="KW-1185">Reference proteome</keyword>
<organism evidence="1 2">
    <name type="scientific">Brevundimonas vitisensis</name>
    <dbReference type="NCBI Taxonomy" id="2800818"/>
    <lineage>
        <taxon>Bacteria</taxon>
        <taxon>Pseudomonadati</taxon>
        <taxon>Pseudomonadota</taxon>
        <taxon>Alphaproteobacteria</taxon>
        <taxon>Caulobacterales</taxon>
        <taxon>Caulobacteraceae</taxon>
        <taxon>Brevundimonas</taxon>
    </lineage>
</organism>
<dbReference type="EMBL" id="CP067977">
    <property type="protein sequence ID" value="QQQ19849.1"/>
    <property type="molecule type" value="Genomic_DNA"/>
</dbReference>
<proteinExistence type="predicted"/>
<evidence type="ECO:0000313" key="1">
    <source>
        <dbReference type="EMBL" id="QQQ19849.1"/>
    </source>
</evidence>
<dbReference type="RefSeq" id="WP_201104297.1">
    <property type="nucleotide sequence ID" value="NZ_CP067977.1"/>
</dbReference>
<reference evidence="1 2" key="1">
    <citation type="submission" date="2021-01" db="EMBL/GenBank/DDBJ databases">
        <title>Brevundimonas vitis sp. nov., an bacterium isolated from grape (Vitis vinifera).</title>
        <authorList>
            <person name="Jiang L."/>
            <person name="Lee J."/>
        </authorList>
    </citation>
    <scope>NUCLEOTIDE SEQUENCE [LARGE SCALE GENOMIC DNA]</scope>
    <source>
        <strain evidence="1 2">GRTSA-9</strain>
    </source>
</reference>
<gene>
    <name evidence="1" type="ORF">JIP62_07120</name>
</gene>
<sequence length="78" mass="8715">MLSDYDPESLSVQIEEIIDELDGAAAGVAQKLMADDDLKSLTPRQRTVYDALIVPSLIALAKRREARELQRRWDSAGE</sequence>